<dbReference type="GO" id="GO:0005886">
    <property type="term" value="C:plasma membrane"/>
    <property type="evidence" value="ECO:0007669"/>
    <property type="project" value="UniProtKB-SubCell"/>
</dbReference>
<evidence type="ECO:0000256" key="8">
    <source>
        <dbReference type="ARBA" id="ARBA00022777"/>
    </source>
</evidence>
<dbReference type="GO" id="GO:0009401">
    <property type="term" value="P:phosphoenolpyruvate-dependent sugar phosphotransferase system"/>
    <property type="evidence" value="ECO:0007669"/>
    <property type="project" value="UniProtKB-KW"/>
</dbReference>
<dbReference type="EC" id="2.7.1.69" evidence="15"/>
<evidence type="ECO:0000313" key="16">
    <source>
        <dbReference type="Proteomes" id="UP000004846"/>
    </source>
</evidence>
<keyword evidence="7 12" id="KW-0812">Transmembrane</keyword>
<proteinExistence type="predicted"/>
<evidence type="ECO:0000259" key="14">
    <source>
        <dbReference type="PROSITE" id="PS51103"/>
    </source>
</evidence>
<protein>
    <submittedName>
        <fullName evidence="15">PTS system maltose and glucose-specific IIBC component</fullName>
        <ecNumber evidence="15">2.7.1.69</ecNumber>
    </submittedName>
</protein>
<organism evidence="15 16">
    <name type="scientific">Enterococcus faecalis TX4248</name>
    <dbReference type="NCBI Taxonomy" id="749495"/>
    <lineage>
        <taxon>Bacteria</taxon>
        <taxon>Bacillati</taxon>
        <taxon>Bacillota</taxon>
        <taxon>Bacilli</taxon>
        <taxon>Lactobacillales</taxon>
        <taxon>Enterococcaceae</taxon>
        <taxon>Enterococcus</taxon>
    </lineage>
</organism>
<dbReference type="NCBIfam" id="TIGR00826">
    <property type="entry name" value="EIIB_glc"/>
    <property type="match status" value="1"/>
</dbReference>
<feature type="transmembrane region" description="Helical" evidence="12">
    <location>
        <begin position="61"/>
        <end position="83"/>
    </location>
</feature>
<evidence type="ECO:0000256" key="3">
    <source>
        <dbReference type="ARBA" id="ARBA00022475"/>
    </source>
</evidence>
<dbReference type="NCBIfam" id="TIGR02004">
    <property type="entry name" value="PTS-IIBC-malX"/>
    <property type="match status" value="1"/>
</dbReference>
<keyword evidence="5 15" id="KW-0808">Transferase</keyword>
<dbReference type="Gene3D" id="3.30.1360.60">
    <property type="entry name" value="Glucose permease domain IIB"/>
    <property type="match status" value="1"/>
</dbReference>
<evidence type="ECO:0000256" key="10">
    <source>
        <dbReference type="ARBA" id="ARBA00023136"/>
    </source>
</evidence>
<name>A0A125W7L6_ENTFL</name>
<keyword evidence="4" id="KW-0762">Sugar transport</keyword>
<dbReference type="EMBL" id="AEBR01000029">
    <property type="protein sequence ID" value="EFM83301.1"/>
    <property type="molecule type" value="Genomic_DNA"/>
</dbReference>
<keyword evidence="10 12" id="KW-0472">Membrane</keyword>
<dbReference type="InterPro" id="IPR036878">
    <property type="entry name" value="Glu_permease_IIB"/>
</dbReference>
<evidence type="ECO:0000256" key="5">
    <source>
        <dbReference type="ARBA" id="ARBA00022679"/>
    </source>
</evidence>
<dbReference type="PROSITE" id="PS51103">
    <property type="entry name" value="PTS_EIIC_TYPE_1"/>
    <property type="match status" value="1"/>
</dbReference>
<dbReference type="InterPro" id="IPR013013">
    <property type="entry name" value="PTS_EIIC_1"/>
</dbReference>
<dbReference type="PROSITE" id="PS51098">
    <property type="entry name" value="PTS_EIIB_TYPE_1"/>
    <property type="match status" value="1"/>
</dbReference>
<keyword evidence="2" id="KW-0813">Transport</keyword>
<evidence type="ECO:0000256" key="6">
    <source>
        <dbReference type="ARBA" id="ARBA00022683"/>
    </source>
</evidence>
<keyword evidence="3" id="KW-1003">Cell membrane</keyword>
<comment type="caution">
    <text evidence="15">The sequence shown here is derived from an EMBL/GenBank/DDBJ whole genome shotgun (WGS) entry which is preliminary data.</text>
</comment>
<dbReference type="AlphaFoldDB" id="A0A125W7L6"/>
<dbReference type="Pfam" id="PF02378">
    <property type="entry name" value="PTS_EIIC"/>
    <property type="match status" value="1"/>
</dbReference>
<dbReference type="InterPro" id="IPR001996">
    <property type="entry name" value="PTS_IIB_1"/>
</dbReference>
<dbReference type="InterPro" id="IPR003352">
    <property type="entry name" value="PTS_EIIC"/>
</dbReference>
<evidence type="ECO:0000256" key="9">
    <source>
        <dbReference type="ARBA" id="ARBA00022989"/>
    </source>
</evidence>
<feature type="transmembrane region" description="Helical" evidence="12">
    <location>
        <begin position="171"/>
        <end position="195"/>
    </location>
</feature>
<accession>A0A125W7L6</accession>
<evidence type="ECO:0000256" key="2">
    <source>
        <dbReference type="ARBA" id="ARBA00022448"/>
    </source>
</evidence>
<dbReference type="InterPro" id="IPR018113">
    <property type="entry name" value="PTrfase_EIIB_Cys"/>
</dbReference>
<keyword evidence="8" id="KW-0418">Kinase</keyword>
<feature type="transmembrane region" description="Helical" evidence="12">
    <location>
        <begin position="136"/>
        <end position="159"/>
    </location>
</feature>
<dbReference type="PANTHER" id="PTHR30009">
    <property type="entry name" value="CYTOCHROME C-TYPE SYNTHESIS PROTEIN AND PTS TRANSMEMBRANE COMPONENT"/>
    <property type="match status" value="1"/>
</dbReference>
<feature type="active site" description="Phosphocysteine intermediate; for EIIB activity" evidence="11">
    <location>
        <position position="467"/>
    </location>
</feature>
<dbReference type="PANTHER" id="PTHR30009:SF20">
    <property type="entry name" value="PTS SYSTEM GLUCOSE-SPECIFIC EIICB COMPONENT-RELATED"/>
    <property type="match status" value="1"/>
</dbReference>
<evidence type="ECO:0000256" key="12">
    <source>
        <dbReference type="SAM" id="Phobius"/>
    </source>
</evidence>
<feature type="transmembrane region" description="Helical" evidence="12">
    <location>
        <begin position="95"/>
        <end position="116"/>
    </location>
</feature>
<feature type="domain" description="PTS EIIC type-1" evidence="14">
    <location>
        <begin position="8"/>
        <end position="426"/>
    </location>
</feature>
<evidence type="ECO:0000256" key="11">
    <source>
        <dbReference type="PROSITE-ProRule" id="PRU00421"/>
    </source>
</evidence>
<keyword evidence="6" id="KW-0598">Phosphotransferase system</keyword>
<dbReference type="GO" id="GO:0016301">
    <property type="term" value="F:kinase activity"/>
    <property type="evidence" value="ECO:0007669"/>
    <property type="project" value="UniProtKB-KW"/>
</dbReference>
<dbReference type="NCBIfam" id="NF007509">
    <property type="entry name" value="PRK10110.1"/>
    <property type="match status" value="1"/>
</dbReference>
<feature type="transmembrane region" description="Helical" evidence="12">
    <location>
        <begin position="392"/>
        <end position="410"/>
    </location>
</feature>
<feature type="transmembrane region" description="Helical" evidence="12">
    <location>
        <begin position="348"/>
        <end position="372"/>
    </location>
</feature>
<dbReference type="GO" id="GO:0008982">
    <property type="term" value="F:protein-N(PI)-phosphohistidine-sugar phosphotransferase activity"/>
    <property type="evidence" value="ECO:0007669"/>
    <property type="project" value="InterPro"/>
</dbReference>
<dbReference type="GO" id="GO:1904659">
    <property type="term" value="P:D-glucose transmembrane transport"/>
    <property type="evidence" value="ECO:0007669"/>
    <property type="project" value="TreeGrafter"/>
</dbReference>
<dbReference type="RefSeq" id="WP_002361463.1">
    <property type="nucleotide sequence ID" value="NZ_GL454434.1"/>
</dbReference>
<feature type="transmembrane region" description="Helical" evidence="12">
    <location>
        <begin position="290"/>
        <end position="308"/>
    </location>
</feature>
<dbReference type="CDD" id="cd00212">
    <property type="entry name" value="PTS_IIB_glc"/>
    <property type="match status" value="1"/>
</dbReference>
<reference evidence="15 16" key="1">
    <citation type="submission" date="2010-07" db="EMBL/GenBank/DDBJ databases">
        <authorList>
            <person name="Sid Ahmed O."/>
        </authorList>
    </citation>
    <scope>NUCLEOTIDE SEQUENCE [LARGE SCALE GENOMIC DNA]</scope>
    <source>
        <strain evidence="15 16">TX4248</strain>
    </source>
</reference>
<comment type="subcellular location">
    <subcellularLocation>
        <location evidence="1">Cell membrane</location>
        <topology evidence="1">Multi-pass membrane protein</topology>
    </subcellularLocation>
</comment>
<dbReference type="InterPro" id="IPR011301">
    <property type="entry name" value="PTS_Mal/Glc-sp_IIBC_component"/>
</dbReference>
<gene>
    <name evidence="15" type="primary">malX</name>
    <name evidence="15" type="ORF">HMPREF9498_01072</name>
</gene>
<sequence length="522" mass="56994">MAVKKKKATFWEFFQGLGKTFMLPVALLAFMGILLGLGSSFSSESMIETVPFLGKPAVKIIFQFMSTIGGFAFAYLPVMFAMAIPLGLVRKEKGIAAFSGFVGYTVMNLAINFYLVQTNRLVDPEQLREAGQGMVFGIQTIEMGVLGGIIAGLIVYKLHNRFYTVQLPDSFAFFSGARFVPIITSLVMAFVGLVIPLVWPLFALMIMAIGQLIQRSGIFGPFLFGSGERLLLPFGLHHILVSMIRFTEAGGSAVVAGKEVFGALNIFYAELQNNLPISPSATAFLSQGKMPTFIFGLPAAALAMYHTAAPANRHKIKGLLLSGVIATAITGITEPIEFLFLFISPLLWLFHVIMTGLGFMVMALLGVVIGNTDGGLLDFVIFGLLQGTYTKWWWVLIVGAIWFVVYYFVFKTVIVTFDLKTPGRDKVLDETEYTDQEVQYKKTGGYDAPGILAALGGQENIQAIDNCITRLRLVLADANKVDDDKLKQLGALGVVHLDAQNVQVIIGTKVTTVRNQLEMILG</sequence>
<dbReference type="HOGENOM" id="CLU_012312_1_0_9"/>
<dbReference type="Proteomes" id="UP000004846">
    <property type="component" value="Unassembled WGS sequence"/>
</dbReference>
<dbReference type="GO" id="GO:0090564">
    <property type="term" value="F:protein-phosphocysteine-glucose phosphotransferase system transporter activity"/>
    <property type="evidence" value="ECO:0007669"/>
    <property type="project" value="TreeGrafter"/>
</dbReference>
<evidence type="ECO:0000256" key="1">
    <source>
        <dbReference type="ARBA" id="ARBA00004651"/>
    </source>
</evidence>
<evidence type="ECO:0000256" key="7">
    <source>
        <dbReference type="ARBA" id="ARBA00022692"/>
    </source>
</evidence>
<evidence type="ECO:0000256" key="4">
    <source>
        <dbReference type="ARBA" id="ARBA00022597"/>
    </source>
</evidence>
<dbReference type="PROSITE" id="PS01035">
    <property type="entry name" value="PTS_EIIB_TYPE_1_CYS"/>
    <property type="match status" value="1"/>
</dbReference>
<dbReference type="FunFam" id="3.30.1360.60:FF:000001">
    <property type="entry name" value="PTS system glucose-specific IIBC component PtsG"/>
    <property type="match status" value="1"/>
</dbReference>
<keyword evidence="9 12" id="KW-1133">Transmembrane helix</keyword>
<evidence type="ECO:0000259" key="13">
    <source>
        <dbReference type="PROSITE" id="PS51098"/>
    </source>
</evidence>
<dbReference type="Pfam" id="PF00367">
    <property type="entry name" value="PTS_EIIB"/>
    <property type="match status" value="1"/>
</dbReference>
<feature type="domain" description="PTS EIIB type-1" evidence="13">
    <location>
        <begin position="445"/>
        <end position="522"/>
    </location>
</feature>
<feature type="transmembrane region" description="Helical" evidence="12">
    <location>
        <begin position="21"/>
        <end position="41"/>
    </location>
</feature>
<feature type="transmembrane region" description="Helical" evidence="12">
    <location>
        <begin position="320"/>
        <end position="341"/>
    </location>
</feature>
<dbReference type="InterPro" id="IPR050429">
    <property type="entry name" value="PTS_Glucose_EIICBA"/>
</dbReference>
<evidence type="ECO:0000313" key="15">
    <source>
        <dbReference type="EMBL" id="EFM83301.1"/>
    </source>
</evidence>
<dbReference type="SUPFAM" id="SSF55604">
    <property type="entry name" value="Glucose permease domain IIB"/>
    <property type="match status" value="1"/>
</dbReference>